<organism evidence="1 2">
    <name type="scientific">Eumeta variegata</name>
    <name type="common">Bagworm moth</name>
    <name type="synonym">Eumeta japonica</name>
    <dbReference type="NCBI Taxonomy" id="151549"/>
    <lineage>
        <taxon>Eukaryota</taxon>
        <taxon>Metazoa</taxon>
        <taxon>Ecdysozoa</taxon>
        <taxon>Arthropoda</taxon>
        <taxon>Hexapoda</taxon>
        <taxon>Insecta</taxon>
        <taxon>Pterygota</taxon>
        <taxon>Neoptera</taxon>
        <taxon>Endopterygota</taxon>
        <taxon>Lepidoptera</taxon>
        <taxon>Glossata</taxon>
        <taxon>Ditrysia</taxon>
        <taxon>Tineoidea</taxon>
        <taxon>Psychidae</taxon>
        <taxon>Oiketicinae</taxon>
        <taxon>Eumeta</taxon>
    </lineage>
</organism>
<proteinExistence type="predicted"/>
<reference evidence="1 2" key="1">
    <citation type="journal article" date="2019" name="Commun. Biol.">
        <title>The bagworm genome reveals a unique fibroin gene that provides high tensile strength.</title>
        <authorList>
            <person name="Kono N."/>
            <person name="Nakamura H."/>
            <person name="Ohtoshi R."/>
            <person name="Tomita M."/>
            <person name="Numata K."/>
            <person name="Arakawa K."/>
        </authorList>
    </citation>
    <scope>NUCLEOTIDE SEQUENCE [LARGE SCALE GENOMIC DNA]</scope>
</reference>
<evidence type="ECO:0000313" key="1">
    <source>
        <dbReference type="EMBL" id="GBP76707.1"/>
    </source>
</evidence>
<gene>
    <name evidence="1" type="ORF">EVAR_52442_1</name>
</gene>
<comment type="caution">
    <text evidence="1">The sequence shown here is derived from an EMBL/GenBank/DDBJ whole genome shotgun (WGS) entry which is preliminary data.</text>
</comment>
<evidence type="ECO:0000313" key="2">
    <source>
        <dbReference type="Proteomes" id="UP000299102"/>
    </source>
</evidence>
<name>A0A4C1YQM7_EUMVA</name>
<protein>
    <submittedName>
        <fullName evidence="1">Uncharacterized protein</fullName>
    </submittedName>
</protein>
<dbReference type="EMBL" id="BGZK01001300">
    <property type="protein sequence ID" value="GBP76707.1"/>
    <property type="molecule type" value="Genomic_DNA"/>
</dbReference>
<dbReference type="Proteomes" id="UP000299102">
    <property type="component" value="Unassembled WGS sequence"/>
</dbReference>
<dbReference type="AlphaFoldDB" id="A0A4C1YQM7"/>
<sequence length="93" mass="10592">MLRLRLPPVHSDIDRDACAQSVLFNVSAVTRRGGITRRTDAHPLMFVKAHVNEEISRRVSIGIQRERSEWPIDNALADPCSDTVYRPFVTLHI</sequence>
<keyword evidence="2" id="KW-1185">Reference proteome</keyword>
<accession>A0A4C1YQM7</accession>